<comment type="caution">
    <text evidence="5">The sequence shown here is derived from an EMBL/GenBank/DDBJ whole genome shotgun (WGS) entry which is preliminary data.</text>
</comment>
<dbReference type="PANTHER" id="PTHR43434">
    <property type="entry name" value="PHOSPHOGLYCOLATE PHOSPHATASE"/>
    <property type="match status" value="1"/>
</dbReference>
<name>A0ABM8Q748_9BACT</name>
<dbReference type="SFLD" id="SFLDS00003">
    <property type="entry name" value="Haloacid_Dehalogenase"/>
    <property type="match status" value="1"/>
</dbReference>
<evidence type="ECO:0000313" key="6">
    <source>
        <dbReference type="Proteomes" id="UP000789803"/>
    </source>
</evidence>
<proteinExistence type="inferred from homology"/>
<evidence type="ECO:0000256" key="2">
    <source>
        <dbReference type="ARBA" id="ARBA00004818"/>
    </source>
</evidence>
<organism evidence="5 6">
    <name type="scientific">Campylobacter majalis</name>
    <dbReference type="NCBI Taxonomy" id="2790656"/>
    <lineage>
        <taxon>Bacteria</taxon>
        <taxon>Pseudomonadati</taxon>
        <taxon>Campylobacterota</taxon>
        <taxon>Epsilonproteobacteria</taxon>
        <taxon>Campylobacterales</taxon>
        <taxon>Campylobacteraceae</taxon>
        <taxon>Campylobacter</taxon>
    </lineage>
</organism>
<dbReference type="InterPro" id="IPR023214">
    <property type="entry name" value="HAD_sf"/>
</dbReference>
<dbReference type="InterPro" id="IPR036412">
    <property type="entry name" value="HAD-like_sf"/>
</dbReference>
<dbReference type="Gene3D" id="3.40.50.1000">
    <property type="entry name" value="HAD superfamily/HAD-like"/>
    <property type="match status" value="1"/>
</dbReference>
<sequence length="208" mass="22780">MSKVIIFDMDGTIIDSSKAIEITINDIRADMGLEPLATAYITRVINEPGRNLAFDLYGLQNPSSSLKAGFEKNFKKNYDLYARCYEGIKDLLNSCKDAGFKLVLASNAPSHTLAEILAKNEILHLFDEVIGAGNGVAEKPNPQMLHLAVEKTGALKAVFVGDSLKDEMAAKNAKVPYIHVTWGFGTASSNPDFLVDTTQKAWEIIKEI</sequence>
<evidence type="ECO:0000256" key="1">
    <source>
        <dbReference type="ARBA" id="ARBA00000830"/>
    </source>
</evidence>
<dbReference type="SUPFAM" id="SSF56784">
    <property type="entry name" value="HAD-like"/>
    <property type="match status" value="1"/>
</dbReference>
<dbReference type="EMBL" id="CAJHOF010000008">
    <property type="protein sequence ID" value="CAD7288637.1"/>
    <property type="molecule type" value="Genomic_DNA"/>
</dbReference>
<dbReference type="SFLD" id="SFLDG01129">
    <property type="entry name" value="C1.5:_HAD__Beta-PGM__Phosphata"/>
    <property type="match status" value="1"/>
</dbReference>
<evidence type="ECO:0000256" key="3">
    <source>
        <dbReference type="ARBA" id="ARBA00006171"/>
    </source>
</evidence>
<reference evidence="5 6" key="1">
    <citation type="submission" date="2020-11" db="EMBL/GenBank/DDBJ databases">
        <authorList>
            <person name="Peeters C."/>
        </authorList>
    </citation>
    <scope>NUCLEOTIDE SEQUENCE [LARGE SCALE GENOMIC DNA]</scope>
    <source>
        <strain evidence="5 6">LMG 7974</strain>
    </source>
</reference>
<dbReference type="InterPro" id="IPR050155">
    <property type="entry name" value="HAD-like_hydrolase_sf"/>
</dbReference>
<dbReference type="SFLD" id="SFLDG01135">
    <property type="entry name" value="C1.5.6:_HAD__Beta-PGM__Phospha"/>
    <property type="match status" value="1"/>
</dbReference>
<dbReference type="RefSeq" id="WP_229932901.1">
    <property type="nucleotide sequence ID" value="NZ_CAJHOF010000008.1"/>
</dbReference>
<dbReference type="EC" id="3.1.3.18" evidence="4"/>
<dbReference type="PANTHER" id="PTHR43434:SF1">
    <property type="entry name" value="PHOSPHOGLYCOLATE PHOSPHATASE"/>
    <property type="match status" value="1"/>
</dbReference>
<gene>
    <name evidence="5" type="primary">mupP_2</name>
    <name evidence="5" type="ORF">LMG7974_01103</name>
</gene>
<evidence type="ECO:0000313" key="5">
    <source>
        <dbReference type="EMBL" id="CAD7288637.1"/>
    </source>
</evidence>
<comment type="pathway">
    <text evidence="2">Organic acid metabolism; glycolate biosynthesis; glycolate from 2-phosphoglycolate: step 1/1.</text>
</comment>
<evidence type="ECO:0000256" key="4">
    <source>
        <dbReference type="ARBA" id="ARBA00013078"/>
    </source>
</evidence>
<dbReference type="Pfam" id="PF13419">
    <property type="entry name" value="HAD_2"/>
    <property type="match status" value="1"/>
</dbReference>
<keyword evidence="6" id="KW-1185">Reference proteome</keyword>
<dbReference type="NCBIfam" id="TIGR01549">
    <property type="entry name" value="HAD-SF-IA-v1"/>
    <property type="match status" value="1"/>
</dbReference>
<accession>A0ABM8Q748</accession>
<dbReference type="InterPro" id="IPR006439">
    <property type="entry name" value="HAD-SF_hydro_IA"/>
</dbReference>
<dbReference type="Gene3D" id="1.10.150.240">
    <property type="entry name" value="Putative phosphatase, domain 2"/>
    <property type="match status" value="1"/>
</dbReference>
<comment type="similarity">
    <text evidence="3">Belongs to the HAD-like hydrolase superfamily. CbbY/CbbZ/Gph/YieH family.</text>
</comment>
<dbReference type="Proteomes" id="UP000789803">
    <property type="component" value="Unassembled WGS sequence"/>
</dbReference>
<dbReference type="InterPro" id="IPR041492">
    <property type="entry name" value="HAD_2"/>
</dbReference>
<dbReference type="GO" id="GO:0016787">
    <property type="term" value="F:hydrolase activity"/>
    <property type="evidence" value="ECO:0007669"/>
    <property type="project" value="UniProtKB-KW"/>
</dbReference>
<keyword evidence="5" id="KW-0378">Hydrolase</keyword>
<dbReference type="InterPro" id="IPR023198">
    <property type="entry name" value="PGP-like_dom2"/>
</dbReference>
<protein>
    <recommendedName>
        <fullName evidence="4">phosphoglycolate phosphatase</fullName>
        <ecNumber evidence="4">3.1.3.18</ecNumber>
    </recommendedName>
</protein>
<comment type="catalytic activity">
    <reaction evidence="1">
        <text>2-phosphoglycolate + H2O = glycolate + phosphate</text>
        <dbReference type="Rhea" id="RHEA:14369"/>
        <dbReference type="ChEBI" id="CHEBI:15377"/>
        <dbReference type="ChEBI" id="CHEBI:29805"/>
        <dbReference type="ChEBI" id="CHEBI:43474"/>
        <dbReference type="ChEBI" id="CHEBI:58033"/>
        <dbReference type="EC" id="3.1.3.18"/>
    </reaction>
</comment>